<name>A0ABS3LUP2_9PROT</name>
<keyword evidence="2" id="KW-0645">Protease</keyword>
<dbReference type="Pfam" id="PF13975">
    <property type="entry name" value="gag-asp_proteas"/>
    <property type="match status" value="1"/>
</dbReference>
<evidence type="ECO:0000256" key="1">
    <source>
        <dbReference type="ARBA" id="ARBA00009136"/>
    </source>
</evidence>
<evidence type="ECO:0000256" key="2">
    <source>
        <dbReference type="ARBA" id="ARBA00022670"/>
    </source>
</evidence>
<dbReference type="EMBL" id="JAFVMF010000007">
    <property type="protein sequence ID" value="MBO1359635.1"/>
    <property type="molecule type" value="Genomic_DNA"/>
</dbReference>
<dbReference type="SUPFAM" id="SSF50630">
    <property type="entry name" value="Acid proteases"/>
    <property type="match status" value="2"/>
</dbReference>
<gene>
    <name evidence="5" type="ORF">J2D73_07480</name>
</gene>
<dbReference type="InterPro" id="IPR021109">
    <property type="entry name" value="Peptidase_aspartic_dom_sf"/>
</dbReference>
<dbReference type="Proteomes" id="UP000664771">
    <property type="component" value="Unassembled WGS sequence"/>
</dbReference>
<reference evidence="5 6" key="1">
    <citation type="submission" date="2021-03" db="EMBL/GenBank/DDBJ databases">
        <title>The complete genome sequence of Acetobacter sacchari TBRC 11175.</title>
        <authorList>
            <person name="Charoenyingcharoen P."/>
            <person name="Yukphan P."/>
        </authorList>
    </citation>
    <scope>NUCLEOTIDE SEQUENCE [LARGE SCALE GENOMIC DNA]</scope>
    <source>
        <strain evidence="5 6">TBRC 11175</strain>
    </source>
</reference>
<keyword evidence="4" id="KW-0378">Hydrolase</keyword>
<comment type="similarity">
    <text evidence="1">Belongs to the DDI1 family.</text>
</comment>
<protein>
    <submittedName>
        <fullName evidence="5">Retroviral-like aspartic protease family protein</fullName>
    </submittedName>
</protein>
<evidence type="ECO:0000256" key="3">
    <source>
        <dbReference type="ARBA" id="ARBA00022750"/>
    </source>
</evidence>
<dbReference type="CDD" id="cd05483">
    <property type="entry name" value="retropepsin_like_bacteria"/>
    <property type="match status" value="2"/>
</dbReference>
<evidence type="ECO:0000313" key="5">
    <source>
        <dbReference type="EMBL" id="MBO1359635.1"/>
    </source>
</evidence>
<sequence>MKSGQTGAYVSPDETLTRIRKILFRTALCCVAIGLAACEDGGEGCSVERLGPLQVLNTRGVPIVKVTINGKPAAMIVDSGAGMSGVSSSVRAFDVAYTGATTLGSGIGGMSRFPVMSIAELGMGTATARNVQMIQTDQKFGSIGGVPIVGLFGADFLSNYTVALELPHLTVNLYRLHECTDEKERWEKEFDPVPFTIDNDRHVEISMKINGAPVDAILDSGAAGTTILPEDAARAGVTKSMLAADRAVSLIGVDQNAVHGWRHKFQTLQVGKEIFSNPTFMIAPMEVSTALLGADFLRHNSVMISYRYRRVYIRNDDIPVDGTPPK</sequence>
<dbReference type="PANTHER" id="PTHR12917">
    <property type="entry name" value="ASPARTYL PROTEASE DDI-RELATED"/>
    <property type="match status" value="1"/>
</dbReference>
<dbReference type="PANTHER" id="PTHR12917:SF1">
    <property type="entry name" value="AT13091P"/>
    <property type="match status" value="1"/>
</dbReference>
<dbReference type="InterPro" id="IPR034122">
    <property type="entry name" value="Retropepsin-like_bacterial"/>
</dbReference>
<proteinExistence type="inferred from homology"/>
<evidence type="ECO:0000256" key="4">
    <source>
        <dbReference type="ARBA" id="ARBA00022801"/>
    </source>
</evidence>
<comment type="caution">
    <text evidence="5">The sequence shown here is derived from an EMBL/GenBank/DDBJ whole genome shotgun (WGS) entry which is preliminary data.</text>
</comment>
<accession>A0ABS3LUP2</accession>
<keyword evidence="3" id="KW-0064">Aspartyl protease</keyword>
<keyword evidence="6" id="KW-1185">Reference proteome</keyword>
<evidence type="ECO:0000313" key="6">
    <source>
        <dbReference type="Proteomes" id="UP000664771"/>
    </source>
</evidence>
<dbReference type="Gene3D" id="2.40.70.10">
    <property type="entry name" value="Acid Proteases"/>
    <property type="match status" value="2"/>
</dbReference>
<organism evidence="5 6">
    <name type="scientific">Acetobacter sacchari</name>
    <dbReference type="NCBI Taxonomy" id="2661687"/>
    <lineage>
        <taxon>Bacteria</taxon>
        <taxon>Pseudomonadati</taxon>
        <taxon>Pseudomonadota</taxon>
        <taxon>Alphaproteobacteria</taxon>
        <taxon>Acetobacterales</taxon>
        <taxon>Acetobacteraceae</taxon>
        <taxon>Acetobacter</taxon>
    </lineage>
</organism>
<dbReference type="Pfam" id="PF13650">
    <property type="entry name" value="Asp_protease_2"/>
    <property type="match status" value="1"/>
</dbReference>